<evidence type="ECO:0000256" key="1">
    <source>
        <dbReference type="SAM" id="Phobius"/>
    </source>
</evidence>
<keyword evidence="1" id="KW-0812">Transmembrane</keyword>
<comment type="caution">
    <text evidence="2">The sequence shown here is derived from an EMBL/GenBank/DDBJ whole genome shotgun (WGS) entry which is preliminary data.</text>
</comment>
<keyword evidence="1" id="KW-1133">Transmembrane helix</keyword>
<keyword evidence="1" id="KW-0472">Membrane</keyword>
<keyword evidence="3" id="KW-1185">Reference proteome</keyword>
<reference evidence="2 3" key="1">
    <citation type="submission" date="2017-03" db="EMBL/GenBank/DDBJ databases">
        <title>Isolation of Levoglucosan Utilizing Bacteria.</title>
        <authorList>
            <person name="Arya A.S."/>
        </authorList>
    </citation>
    <scope>NUCLEOTIDE SEQUENCE [LARGE SCALE GENOMIC DNA]</scope>
    <source>
        <strain evidence="2 3">MEC069</strain>
    </source>
</reference>
<evidence type="ECO:0008006" key="4">
    <source>
        <dbReference type="Google" id="ProtNLM"/>
    </source>
</evidence>
<evidence type="ECO:0000313" key="3">
    <source>
        <dbReference type="Proteomes" id="UP000298246"/>
    </source>
</evidence>
<feature type="transmembrane region" description="Helical" evidence="1">
    <location>
        <begin position="172"/>
        <end position="191"/>
    </location>
</feature>
<organism evidence="2 3">
    <name type="scientific">Paenibacillus athensensis</name>
    <dbReference type="NCBI Taxonomy" id="1967502"/>
    <lineage>
        <taxon>Bacteria</taxon>
        <taxon>Bacillati</taxon>
        <taxon>Bacillota</taxon>
        <taxon>Bacilli</taxon>
        <taxon>Bacillales</taxon>
        <taxon>Paenibacillaceae</taxon>
        <taxon>Paenibacillus</taxon>
    </lineage>
</organism>
<dbReference type="AlphaFoldDB" id="A0A4Y8Q7A5"/>
<evidence type="ECO:0000313" key="2">
    <source>
        <dbReference type="EMBL" id="TFE90213.1"/>
    </source>
</evidence>
<feature type="transmembrane region" description="Helical" evidence="1">
    <location>
        <begin position="111"/>
        <end position="137"/>
    </location>
</feature>
<gene>
    <name evidence="2" type="ORF">B5M42_05965</name>
</gene>
<proteinExistence type="predicted"/>
<dbReference type="EMBL" id="MYFO01000005">
    <property type="protein sequence ID" value="TFE90213.1"/>
    <property type="molecule type" value="Genomic_DNA"/>
</dbReference>
<name>A0A4Y8Q7A5_9BACL</name>
<protein>
    <recommendedName>
        <fullName evidence="4">MotA/TolQ/ExbB proton channel domain-containing protein</fullName>
    </recommendedName>
</protein>
<sequence length="223" mass="24888">MARQKNSESIPIEKQDEGRVNPALNMMYWALAGTVAGLCAAYEAGKTIVLWRRIDAPLFEFHDEWRTKSRALRYKRNLVFHKELYAYRRFSEEELLHTHIYLKSYDNDSSYWSAVVDLVGKLVLPISVFLLGSALAISNNVFGVVSRSADASAAQTLPKILELFQVVTDNTAILMLLTGLLFITGLVNAAAKAARKRKIQLHLLLVEAALQEAKAQKPKAGGI</sequence>
<dbReference type="Proteomes" id="UP000298246">
    <property type="component" value="Unassembled WGS sequence"/>
</dbReference>
<accession>A0A4Y8Q7A5</accession>